<evidence type="ECO:0000256" key="2">
    <source>
        <dbReference type="ARBA" id="ARBA00022803"/>
    </source>
</evidence>
<dbReference type="PROSITE" id="PS50005">
    <property type="entry name" value="TPR"/>
    <property type="match status" value="3"/>
</dbReference>
<name>A0A9D1EXE8_9BACT</name>
<dbReference type="AlphaFoldDB" id="A0A9D1EXE8"/>
<feature type="repeat" description="TPR" evidence="3">
    <location>
        <begin position="25"/>
        <end position="58"/>
    </location>
</feature>
<reference evidence="4" key="1">
    <citation type="submission" date="2020-10" db="EMBL/GenBank/DDBJ databases">
        <authorList>
            <person name="Gilroy R."/>
        </authorList>
    </citation>
    <scope>NUCLEOTIDE SEQUENCE</scope>
    <source>
        <strain evidence="4">6276</strain>
    </source>
</reference>
<dbReference type="InterPro" id="IPR019734">
    <property type="entry name" value="TPR_rpt"/>
</dbReference>
<dbReference type="Gene3D" id="1.25.40.10">
    <property type="entry name" value="Tetratricopeptide repeat domain"/>
    <property type="match status" value="4"/>
</dbReference>
<feature type="repeat" description="TPR" evidence="3">
    <location>
        <begin position="115"/>
        <end position="148"/>
    </location>
</feature>
<evidence type="ECO:0000256" key="3">
    <source>
        <dbReference type="PROSITE-ProRule" id="PRU00339"/>
    </source>
</evidence>
<dbReference type="GO" id="GO:0046813">
    <property type="term" value="P:receptor-mediated virion attachment to host cell"/>
    <property type="evidence" value="ECO:0007669"/>
    <property type="project" value="TreeGrafter"/>
</dbReference>
<dbReference type="EMBL" id="DVIU01000081">
    <property type="protein sequence ID" value="HIS35756.1"/>
    <property type="molecule type" value="Genomic_DNA"/>
</dbReference>
<dbReference type="InterPro" id="IPR050498">
    <property type="entry name" value="Ycf3"/>
</dbReference>
<organism evidence="4 5">
    <name type="scientific">Candidatus Scatousia excrementigallinarum</name>
    <dbReference type="NCBI Taxonomy" id="2840935"/>
    <lineage>
        <taxon>Bacteria</taxon>
        <taxon>Candidatus Scatousia</taxon>
    </lineage>
</organism>
<keyword evidence="1" id="KW-0677">Repeat</keyword>
<dbReference type="PANTHER" id="PTHR44858:SF1">
    <property type="entry name" value="UDP-N-ACETYLGLUCOSAMINE--PEPTIDE N-ACETYLGLUCOSAMINYLTRANSFERASE SPINDLY-RELATED"/>
    <property type="match status" value="1"/>
</dbReference>
<comment type="caution">
    <text evidence="4">The sequence shown here is derived from an EMBL/GenBank/DDBJ whole genome shotgun (WGS) entry which is preliminary data.</text>
</comment>
<keyword evidence="2 3" id="KW-0802">TPR repeat</keyword>
<gene>
    <name evidence="4" type="ORF">IAC10_03895</name>
</gene>
<reference evidence="4" key="2">
    <citation type="journal article" date="2021" name="PeerJ">
        <title>Extensive microbial diversity within the chicken gut microbiome revealed by metagenomics and culture.</title>
        <authorList>
            <person name="Gilroy R."/>
            <person name="Ravi A."/>
            <person name="Getino M."/>
            <person name="Pursley I."/>
            <person name="Horton D.L."/>
            <person name="Alikhan N.F."/>
            <person name="Baker D."/>
            <person name="Gharbi K."/>
            <person name="Hall N."/>
            <person name="Watson M."/>
            <person name="Adriaenssens E.M."/>
            <person name="Foster-Nyarko E."/>
            <person name="Jarju S."/>
            <person name="Secka A."/>
            <person name="Antonio M."/>
            <person name="Oren A."/>
            <person name="Chaudhuri R.R."/>
            <person name="La Ragione R."/>
            <person name="Hildebrand F."/>
            <person name="Pallen M.J."/>
        </authorList>
    </citation>
    <scope>NUCLEOTIDE SEQUENCE</scope>
    <source>
        <strain evidence="4">6276</strain>
    </source>
</reference>
<feature type="repeat" description="TPR" evidence="3">
    <location>
        <begin position="249"/>
        <end position="282"/>
    </location>
</feature>
<sequence>MKKVLLLGIITTILIAPKTFSNEMVEDYTDIAKNYAVQGDYSGATAYFNKILTIEPNNQEVKDNIKMLQRFVSPVKKSYAARVNQGLDNAMNARKNGNMQAALDYIKSASTGSSFLYYNFLGEYYKETRQYNLAIAAFNQALQANPDFTQAHLAVALCHYEMGDYEGVIPPVTRFIYYNQQEDFGYALRAKAYMKMGRYNDAETEIVTALALNDDIEYKLLKGIILCNKSQYRQAVEILEPLTETVQTADIYKYLGYAYYGMQDYSSALLNLDKAIILCDDDKALVSKYNEVKMKLSGQPQGIMN</sequence>
<protein>
    <submittedName>
        <fullName evidence="4">Tetratricopeptide repeat protein</fullName>
    </submittedName>
</protein>
<evidence type="ECO:0000313" key="4">
    <source>
        <dbReference type="EMBL" id="HIS35756.1"/>
    </source>
</evidence>
<dbReference type="GO" id="GO:0009279">
    <property type="term" value="C:cell outer membrane"/>
    <property type="evidence" value="ECO:0007669"/>
    <property type="project" value="TreeGrafter"/>
</dbReference>
<dbReference type="PANTHER" id="PTHR44858">
    <property type="entry name" value="TETRATRICOPEPTIDE REPEAT PROTEIN 6"/>
    <property type="match status" value="1"/>
</dbReference>
<dbReference type="Pfam" id="PF13181">
    <property type="entry name" value="TPR_8"/>
    <property type="match status" value="1"/>
</dbReference>
<dbReference type="Proteomes" id="UP000823928">
    <property type="component" value="Unassembled WGS sequence"/>
</dbReference>
<dbReference type="InterPro" id="IPR011990">
    <property type="entry name" value="TPR-like_helical_dom_sf"/>
</dbReference>
<dbReference type="SUPFAM" id="SSF48452">
    <property type="entry name" value="TPR-like"/>
    <property type="match status" value="1"/>
</dbReference>
<evidence type="ECO:0000313" key="5">
    <source>
        <dbReference type="Proteomes" id="UP000823928"/>
    </source>
</evidence>
<dbReference type="Pfam" id="PF13432">
    <property type="entry name" value="TPR_16"/>
    <property type="match status" value="1"/>
</dbReference>
<dbReference type="SMART" id="SM00028">
    <property type="entry name" value="TPR"/>
    <property type="match status" value="4"/>
</dbReference>
<accession>A0A9D1EXE8</accession>
<evidence type="ECO:0000256" key="1">
    <source>
        <dbReference type="ARBA" id="ARBA00022737"/>
    </source>
</evidence>
<proteinExistence type="predicted"/>